<keyword evidence="2" id="KW-0081">Bacteriolytic enzyme</keyword>
<evidence type="ECO:0000259" key="5">
    <source>
        <dbReference type="PROSITE" id="PS50943"/>
    </source>
</evidence>
<dbReference type="PROSITE" id="PS50943">
    <property type="entry name" value="HTH_CROC1"/>
    <property type="match status" value="1"/>
</dbReference>
<evidence type="ECO:0000313" key="7">
    <source>
        <dbReference type="EMBL" id="KGO07354.1"/>
    </source>
</evidence>
<dbReference type="OrthoDB" id="977752at2"/>
<feature type="domain" description="LysM" evidence="6">
    <location>
        <begin position="227"/>
        <end position="270"/>
    </location>
</feature>
<keyword evidence="8" id="KW-1185">Reference proteome</keyword>
<comment type="caution">
    <text evidence="7">The sequence shown here is derived from an EMBL/GenBank/DDBJ whole genome shotgun (WGS) entry which is preliminary data.</text>
</comment>
<dbReference type="PROSITE" id="PS51782">
    <property type="entry name" value="LYSM"/>
    <property type="match status" value="1"/>
</dbReference>
<proteinExistence type="predicted"/>
<dbReference type="GO" id="GO:0031640">
    <property type="term" value="P:killing of cells of another organism"/>
    <property type="evidence" value="ECO:0007669"/>
    <property type="project" value="UniProtKB-KW"/>
</dbReference>
<evidence type="ECO:0000256" key="3">
    <source>
        <dbReference type="ARBA" id="ARBA00022801"/>
    </source>
</evidence>
<dbReference type="KEGG" id="ddo:I597_1126"/>
<dbReference type="PANTHER" id="PTHR33308">
    <property type="entry name" value="PEPTIDOGLYCAN HYDROLASE FLGJ"/>
    <property type="match status" value="1"/>
</dbReference>
<evidence type="ECO:0000313" key="8">
    <source>
        <dbReference type="Proteomes" id="UP000030140"/>
    </source>
</evidence>
<dbReference type="PATRIC" id="fig|1300343.5.peg.1140"/>
<keyword evidence="1" id="KW-0929">Antimicrobial</keyword>
<dbReference type="PROSITE" id="PS51257">
    <property type="entry name" value="PROKAR_LIPOPROTEIN"/>
    <property type="match status" value="1"/>
</dbReference>
<dbReference type="SMART" id="SM00047">
    <property type="entry name" value="LYZ2"/>
    <property type="match status" value="1"/>
</dbReference>
<name>A0A0A2GVU6_9FLAO</name>
<dbReference type="AlphaFoldDB" id="A0A0A2GVU6"/>
<dbReference type="GO" id="GO:0042742">
    <property type="term" value="P:defense response to bacterium"/>
    <property type="evidence" value="ECO:0007669"/>
    <property type="project" value="UniProtKB-KW"/>
</dbReference>
<dbReference type="SMART" id="SM00257">
    <property type="entry name" value="LysM"/>
    <property type="match status" value="1"/>
</dbReference>
<organism evidence="7 8">
    <name type="scientific">Dokdonia donghaensis DSW-1</name>
    <dbReference type="NCBI Taxonomy" id="1300343"/>
    <lineage>
        <taxon>Bacteria</taxon>
        <taxon>Pseudomonadati</taxon>
        <taxon>Bacteroidota</taxon>
        <taxon>Flavobacteriia</taxon>
        <taxon>Flavobacteriales</taxon>
        <taxon>Flavobacteriaceae</taxon>
        <taxon>Dokdonia</taxon>
    </lineage>
</organism>
<dbReference type="Pfam" id="PF01832">
    <property type="entry name" value="Glucosaminidase"/>
    <property type="match status" value="1"/>
</dbReference>
<evidence type="ECO:0000256" key="2">
    <source>
        <dbReference type="ARBA" id="ARBA00022638"/>
    </source>
</evidence>
<gene>
    <name evidence="7" type="ORF">NV36_11260</name>
</gene>
<evidence type="ECO:0000259" key="6">
    <source>
        <dbReference type="PROSITE" id="PS51782"/>
    </source>
</evidence>
<dbReference type="PANTHER" id="PTHR33308:SF9">
    <property type="entry name" value="PEPTIDOGLYCAN HYDROLASE FLGJ"/>
    <property type="match status" value="1"/>
</dbReference>
<feature type="domain" description="HTH cro/C1-type" evidence="5">
    <location>
        <begin position="235"/>
        <end position="251"/>
    </location>
</feature>
<dbReference type="Proteomes" id="UP000030140">
    <property type="component" value="Unassembled WGS sequence"/>
</dbReference>
<dbReference type="EMBL" id="JSAQ01000001">
    <property type="protein sequence ID" value="KGO07354.1"/>
    <property type="molecule type" value="Genomic_DNA"/>
</dbReference>
<dbReference type="InterPro" id="IPR036779">
    <property type="entry name" value="LysM_dom_sf"/>
</dbReference>
<dbReference type="RefSeq" id="WP_035327328.1">
    <property type="nucleotide sequence ID" value="NZ_CP015125.1"/>
</dbReference>
<dbReference type="InterPro" id="IPR051056">
    <property type="entry name" value="Glycosyl_Hydrolase_73"/>
</dbReference>
<keyword evidence="3" id="KW-0378">Hydrolase</keyword>
<evidence type="ECO:0000256" key="4">
    <source>
        <dbReference type="ARBA" id="ARBA00032108"/>
    </source>
</evidence>
<dbReference type="InterPro" id="IPR002901">
    <property type="entry name" value="MGlyc_endo_b_GlcNAc-like_dom"/>
</dbReference>
<reference evidence="7 8" key="1">
    <citation type="submission" date="2014-10" db="EMBL/GenBank/DDBJ databases">
        <title>Draft genome sequence of the proteorhodopsin-containing marine bacterium Dokdonia donghaensis.</title>
        <authorList>
            <person name="Gomez-Consarnau L."/>
            <person name="Gonzalez J.M."/>
            <person name="Riedel T."/>
            <person name="Jaenicke S."/>
            <person name="Wagner-Doebler I."/>
            <person name="Fuhrman J.A."/>
        </authorList>
    </citation>
    <scope>NUCLEOTIDE SEQUENCE [LARGE SCALE GENOMIC DNA]</scope>
    <source>
        <strain evidence="7 8">DSW-1</strain>
    </source>
</reference>
<dbReference type="GO" id="GO:0004040">
    <property type="term" value="F:amidase activity"/>
    <property type="evidence" value="ECO:0007669"/>
    <property type="project" value="InterPro"/>
</dbReference>
<protein>
    <recommendedName>
        <fullName evidence="4">Peptidoglycan hydrolase</fullName>
    </recommendedName>
</protein>
<dbReference type="InterPro" id="IPR018392">
    <property type="entry name" value="LysM"/>
</dbReference>
<sequence length="277" mass="31507">MLKRLTVLLVIAIITVGCGGSKKATRSTKRTKKIRTVERTNSELDVEEAATPDDNLDNGVNPVPKGGVDGYIEQYAAIAKEEMELYGIPASITLAQGILESGAGKGELVKKANNHFGIKCHDWKGQKVYHDDDTQGECFRKYSLPKFSYRDHSLFLTGRKRYTDLFKLPKDDYKGWAKGLRRAGYATDKKYPQKLISLIERYKLYTYDGEVLGKPVEDYKKVTDNNNQHTVRKGETLYRLAKKYDVTVDQLKEWNGIDGDNIFEGQVLYIKPFDRGY</sequence>
<dbReference type="Pfam" id="PF01476">
    <property type="entry name" value="LysM"/>
    <property type="match status" value="1"/>
</dbReference>
<dbReference type="InterPro" id="IPR001387">
    <property type="entry name" value="Cro/C1-type_HTH"/>
</dbReference>
<evidence type="ECO:0000256" key="1">
    <source>
        <dbReference type="ARBA" id="ARBA00022529"/>
    </source>
</evidence>
<dbReference type="CDD" id="cd00118">
    <property type="entry name" value="LysM"/>
    <property type="match status" value="1"/>
</dbReference>
<dbReference type="Gene3D" id="3.10.350.10">
    <property type="entry name" value="LysM domain"/>
    <property type="match status" value="1"/>
</dbReference>
<dbReference type="Gene3D" id="1.10.530.10">
    <property type="match status" value="1"/>
</dbReference>
<dbReference type="SUPFAM" id="SSF54106">
    <property type="entry name" value="LysM domain"/>
    <property type="match status" value="1"/>
</dbReference>
<accession>A0A0A2GVU6</accession>